<sequence length="324" mass="35846">MRVCRFRCDDLILTGFYGDNVVIPLDQAADMYSRETDNEMLLAATEDLLDLLPPGGESYEQARRLHDWIEELDVISLNELTIPREEVQLLVPLPSPGKLLFLAGNYSKHLVERGYTSTERDETFPYVFMKPPSTTLTHPGDPIVIPRISPDQIDWECELGVVVGKRCRDVAEADALDYVAGYTVVNDVSDRSFRPNPGRKPRERDKFFDWLHGKWHDTFCPMGPCILSADAVADPQALAIKLTVNGQVKQDASTAEMVFPVAAVVSFVSRFVTLEPGDVIATGTPSGVGSSTGTFLKPGDRVRATIATIGTLENPVQAENEDEF</sequence>
<comment type="similarity">
    <text evidence="1">Belongs to the FAH family.</text>
</comment>
<dbReference type="PANTHER" id="PTHR42796:SF4">
    <property type="entry name" value="FUMARYLACETOACETATE HYDROLASE DOMAIN-CONTAINING PROTEIN 2A"/>
    <property type="match status" value="1"/>
</dbReference>
<protein>
    <submittedName>
        <fullName evidence="4">Fumarylacetoacetate hydrolase family protein</fullName>
    </submittedName>
</protein>
<dbReference type="RefSeq" id="WP_277863823.1">
    <property type="nucleotide sequence ID" value="NZ_JARRAG010000002.1"/>
</dbReference>
<evidence type="ECO:0000256" key="1">
    <source>
        <dbReference type="ARBA" id="ARBA00010211"/>
    </source>
</evidence>
<evidence type="ECO:0000256" key="2">
    <source>
        <dbReference type="ARBA" id="ARBA00022723"/>
    </source>
</evidence>
<dbReference type="InterPro" id="IPR036663">
    <property type="entry name" value="Fumarylacetoacetase_C_sf"/>
</dbReference>
<reference evidence="4 5" key="1">
    <citation type="submission" date="2023-03" db="EMBL/GenBank/DDBJ databases">
        <title>Paludisphaera mucosa sp. nov. a novel planctomycete from northern fen.</title>
        <authorList>
            <person name="Ivanova A."/>
        </authorList>
    </citation>
    <scope>NUCLEOTIDE SEQUENCE [LARGE SCALE GENOMIC DNA]</scope>
    <source>
        <strain evidence="4 5">Pla2</strain>
    </source>
</reference>
<keyword evidence="2" id="KW-0479">Metal-binding</keyword>
<dbReference type="PANTHER" id="PTHR42796">
    <property type="entry name" value="FUMARYLACETOACETATE HYDROLASE DOMAIN-CONTAINING PROTEIN 2A-RELATED"/>
    <property type="match status" value="1"/>
</dbReference>
<proteinExistence type="inferred from homology"/>
<gene>
    <name evidence="4" type="ORF">PZE19_27600</name>
</gene>
<dbReference type="InterPro" id="IPR011234">
    <property type="entry name" value="Fumarylacetoacetase-like_C"/>
</dbReference>
<dbReference type="Proteomes" id="UP001216907">
    <property type="component" value="Unassembled WGS sequence"/>
</dbReference>
<dbReference type="SUPFAM" id="SSF56529">
    <property type="entry name" value="FAH"/>
    <property type="match status" value="1"/>
</dbReference>
<evidence type="ECO:0000259" key="3">
    <source>
        <dbReference type="Pfam" id="PF01557"/>
    </source>
</evidence>
<accession>A0ABT6FIZ0</accession>
<dbReference type="Gene3D" id="3.90.850.10">
    <property type="entry name" value="Fumarylacetoacetase-like, C-terminal domain"/>
    <property type="match status" value="1"/>
</dbReference>
<dbReference type="Pfam" id="PF01557">
    <property type="entry name" value="FAA_hydrolase"/>
    <property type="match status" value="1"/>
</dbReference>
<evidence type="ECO:0000313" key="4">
    <source>
        <dbReference type="EMBL" id="MDG3007545.1"/>
    </source>
</evidence>
<organism evidence="4 5">
    <name type="scientific">Paludisphaera mucosa</name>
    <dbReference type="NCBI Taxonomy" id="3030827"/>
    <lineage>
        <taxon>Bacteria</taxon>
        <taxon>Pseudomonadati</taxon>
        <taxon>Planctomycetota</taxon>
        <taxon>Planctomycetia</taxon>
        <taxon>Isosphaerales</taxon>
        <taxon>Isosphaeraceae</taxon>
        <taxon>Paludisphaera</taxon>
    </lineage>
</organism>
<name>A0ABT6FIZ0_9BACT</name>
<dbReference type="GO" id="GO:0016787">
    <property type="term" value="F:hydrolase activity"/>
    <property type="evidence" value="ECO:0007669"/>
    <property type="project" value="UniProtKB-KW"/>
</dbReference>
<comment type="caution">
    <text evidence="4">The sequence shown here is derived from an EMBL/GenBank/DDBJ whole genome shotgun (WGS) entry which is preliminary data.</text>
</comment>
<dbReference type="EMBL" id="JARRAG010000002">
    <property type="protein sequence ID" value="MDG3007545.1"/>
    <property type="molecule type" value="Genomic_DNA"/>
</dbReference>
<feature type="domain" description="Fumarylacetoacetase-like C-terminal" evidence="3">
    <location>
        <begin position="103"/>
        <end position="317"/>
    </location>
</feature>
<dbReference type="InterPro" id="IPR051121">
    <property type="entry name" value="FAH"/>
</dbReference>
<keyword evidence="4" id="KW-0378">Hydrolase</keyword>
<evidence type="ECO:0000313" key="5">
    <source>
        <dbReference type="Proteomes" id="UP001216907"/>
    </source>
</evidence>
<keyword evidence="5" id="KW-1185">Reference proteome</keyword>